<reference evidence="8" key="2">
    <citation type="submission" date="2016-06" db="EMBL/GenBank/DDBJ databases">
        <title>NZP2037 Pacbio-Illumina hybrid assembly.</title>
        <authorList>
            <person name="Ramsay J.P."/>
        </authorList>
    </citation>
    <scope>NUCLEOTIDE SEQUENCE [LARGE SCALE GENOMIC DNA]</scope>
    <source>
        <strain evidence="8">R7ANS::ICEMlSym2042</strain>
    </source>
</reference>
<evidence type="ECO:0000256" key="2">
    <source>
        <dbReference type="ARBA" id="ARBA00023125"/>
    </source>
</evidence>
<dbReference type="Proteomes" id="UP000093737">
    <property type="component" value="Unassembled WGS sequence"/>
</dbReference>
<sequence>MTKNMPPIFETFLEQLSESVDEADFRDAMARAAAELDLRTFAYLSLPSQPSGKPSLISNYPSRWTKQYLEKRYEKLDPVVLRARFGGYPFLWGSDLCGIKMSPAQQQLIDEAAQFSIRCGLTIPIVDLRGCIAAITFAADEPNPAFLRVAEQYEQALQLLATCFHICVRRKLPGDRTVDGISLTPREYECLQWAARGKSAWAIGHILGVNPRTAAFHLDNAKKKLGVRTQNQAIALLASSRSSIL</sequence>
<dbReference type="PANTHER" id="PTHR44688">
    <property type="entry name" value="DNA-BINDING TRANSCRIPTIONAL ACTIVATOR DEVR_DOSR"/>
    <property type="match status" value="1"/>
</dbReference>
<evidence type="ECO:0000256" key="3">
    <source>
        <dbReference type="ARBA" id="ARBA00023163"/>
    </source>
</evidence>
<evidence type="ECO:0000313" key="6">
    <source>
        <dbReference type="EMBL" id="OBQ69825.1"/>
    </source>
</evidence>
<dbReference type="PANTHER" id="PTHR44688:SF16">
    <property type="entry name" value="DNA-BINDING TRANSCRIPTIONAL ACTIVATOR DEVR_DOSR"/>
    <property type="match status" value="1"/>
</dbReference>
<dbReference type="Pfam" id="PF03472">
    <property type="entry name" value="Autoind_bind"/>
    <property type="match status" value="1"/>
</dbReference>
<dbReference type="SMART" id="SM00421">
    <property type="entry name" value="HTH_LUXR"/>
    <property type="match status" value="1"/>
</dbReference>
<name>A0A1A5QQ14_RHILI</name>
<dbReference type="PRINTS" id="PR00038">
    <property type="entry name" value="HTHLUXR"/>
</dbReference>
<dbReference type="InterPro" id="IPR036693">
    <property type="entry name" value="TF_LuxR_autoind-bd_dom_sf"/>
</dbReference>
<keyword evidence="3" id="KW-0804">Transcription</keyword>
<dbReference type="InterPro" id="IPR000792">
    <property type="entry name" value="Tscrpt_reg_LuxR_C"/>
</dbReference>
<evidence type="ECO:0000313" key="8">
    <source>
        <dbReference type="Proteomes" id="UP000093748"/>
    </source>
</evidence>
<evidence type="ECO:0000259" key="4">
    <source>
        <dbReference type="PROSITE" id="PS50043"/>
    </source>
</evidence>
<dbReference type="Proteomes" id="UP000093748">
    <property type="component" value="Unassembled WGS sequence"/>
</dbReference>
<dbReference type="Gene3D" id="1.10.10.10">
    <property type="entry name" value="Winged helix-like DNA-binding domain superfamily/Winged helix DNA-binding domain"/>
    <property type="match status" value="1"/>
</dbReference>
<proteinExistence type="predicted"/>
<keyword evidence="1" id="KW-0805">Transcription regulation</keyword>
<feature type="domain" description="HTH luxR-type" evidence="4">
    <location>
        <begin position="176"/>
        <end position="241"/>
    </location>
</feature>
<comment type="caution">
    <text evidence="5">The sequence shown here is derived from an EMBL/GenBank/DDBJ whole genome shotgun (WGS) entry which is preliminary data.</text>
</comment>
<dbReference type="GO" id="GO:0003677">
    <property type="term" value="F:DNA binding"/>
    <property type="evidence" value="ECO:0007669"/>
    <property type="project" value="UniProtKB-KW"/>
</dbReference>
<evidence type="ECO:0000313" key="7">
    <source>
        <dbReference type="Proteomes" id="UP000093737"/>
    </source>
</evidence>
<protein>
    <submittedName>
        <fullName evidence="5">Transcriptional regulator</fullName>
    </submittedName>
</protein>
<dbReference type="EMBL" id="LYTK01000006">
    <property type="protein sequence ID" value="OBQ69825.1"/>
    <property type="molecule type" value="Genomic_DNA"/>
</dbReference>
<dbReference type="SUPFAM" id="SSF46894">
    <property type="entry name" value="C-terminal effector domain of the bipartite response regulators"/>
    <property type="match status" value="1"/>
</dbReference>
<gene>
    <name evidence="6" type="ORF">A8145_28925</name>
    <name evidence="5" type="ORF">BAE39_30810</name>
</gene>
<dbReference type="InterPro" id="IPR005143">
    <property type="entry name" value="TF_LuxR_autoind-bd_dom"/>
</dbReference>
<dbReference type="PROSITE" id="PS50043">
    <property type="entry name" value="HTH_LUXR_2"/>
    <property type="match status" value="1"/>
</dbReference>
<keyword evidence="2" id="KW-0238">DNA-binding</keyword>
<accession>A0A1A5QQ14</accession>
<dbReference type="AlphaFoldDB" id="A0A1A5QQ14"/>
<organism evidence="5 8">
    <name type="scientific">Rhizobium loti</name>
    <name type="common">Mesorhizobium loti</name>
    <dbReference type="NCBI Taxonomy" id="381"/>
    <lineage>
        <taxon>Bacteria</taxon>
        <taxon>Pseudomonadati</taxon>
        <taxon>Pseudomonadota</taxon>
        <taxon>Alphaproteobacteria</taxon>
        <taxon>Hyphomicrobiales</taxon>
        <taxon>Phyllobacteriaceae</taxon>
        <taxon>Mesorhizobium</taxon>
    </lineage>
</organism>
<evidence type="ECO:0000256" key="1">
    <source>
        <dbReference type="ARBA" id="ARBA00023015"/>
    </source>
</evidence>
<dbReference type="Pfam" id="PF00196">
    <property type="entry name" value="GerE"/>
    <property type="match status" value="1"/>
</dbReference>
<dbReference type="SUPFAM" id="SSF75516">
    <property type="entry name" value="Pheromone-binding domain of LuxR-like quorum-sensing transcription factors"/>
    <property type="match status" value="1"/>
</dbReference>
<reference evidence="5" key="3">
    <citation type="submission" date="2016-06" db="EMBL/GenBank/DDBJ databases">
        <authorList>
            <person name="Kjaerup R.B."/>
            <person name="Dalgaard T.S."/>
            <person name="Juul-Madsen H.R."/>
        </authorList>
    </citation>
    <scope>NUCLEOTIDE SEQUENCE</scope>
    <source>
        <strain evidence="5">R7ANS::ICEMlSym2042</strain>
    </source>
</reference>
<dbReference type="InterPro" id="IPR036388">
    <property type="entry name" value="WH-like_DNA-bd_sf"/>
</dbReference>
<reference evidence="6 7" key="1">
    <citation type="submission" date="2016-05" db="EMBL/GenBank/DDBJ databases">
        <authorList>
            <person name="Ramsay J.P."/>
        </authorList>
    </citation>
    <scope>NUCLEOTIDE SEQUENCE [LARGE SCALE GENOMIC DNA]</scope>
    <source>
        <strain evidence="6 7">NZP2042</strain>
    </source>
</reference>
<dbReference type="InterPro" id="IPR016032">
    <property type="entry name" value="Sig_transdc_resp-reg_C-effctor"/>
</dbReference>
<dbReference type="EMBL" id="LZTJ01000010">
    <property type="protein sequence ID" value="OBP77871.1"/>
    <property type="molecule type" value="Genomic_DNA"/>
</dbReference>
<evidence type="ECO:0000313" key="5">
    <source>
        <dbReference type="EMBL" id="OBP77871.1"/>
    </source>
</evidence>
<dbReference type="CDD" id="cd06170">
    <property type="entry name" value="LuxR_C_like"/>
    <property type="match status" value="1"/>
</dbReference>
<dbReference type="GO" id="GO:0006355">
    <property type="term" value="P:regulation of DNA-templated transcription"/>
    <property type="evidence" value="ECO:0007669"/>
    <property type="project" value="InterPro"/>
</dbReference>
<dbReference type="Gene3D" id="3.30.450.80">
    <property type="entry name" value="Transcription factor LuxR-like, autoinducer-binding domain"/>
    <property type="match status" value="1"/>
</dbReference>